<organism evidence="3 4">
    <name type="scientific">Nephila pilipes</name>
    <name type="common">Giant wood spider</name>
    <name type="synonym">Nephila maculata</name>
    <dbReference type="NCBI Taxonomy" id="299642"/>
    <lineage>
        <taxon>Eukaryota</taxon>
        <taxon>Metazoa</taxon>
        <taxon>Ecdysozoa</taxon>
        <taxon>Arthropoda</taxon>
        <taxon>Chelicerata</taxon>
        <taxon>Arachnida</taxon>
        <taxon>Araneae</taxon>
        <taxon>Araneomorphae</taxon>
        <taxon>Entelegynae</taxon>
        <taxon>Araneoidea</taxon>
        <taxon>Nephilidae</taxon>
        <taxon>Nephila</taxon>
    </lineage>
</organism>
<reference evidence="3" key="1">
    <citation type="submission" date="2020-08" db="EMBL/GenBank/DDBJ databases">
        <title>Multicomponent nature underlies the extraordinary mechanical properties of spider dragline silk.</title>
        <authorList>
            <person name="Kono N."/>
            <person name="Nakamura H."/>
            <person name="Mori M."/>
            <person name="Yoshida Y."/>
            <person name="Ohtoshi R."/>
            <person name="Malay A.D."/>
            <person name="Moran D.A.P."/>
            <person name="Tomita M."/>
            <person name="Numata K."/>
            <person name="Arakawa K."/>
        </authorList>
    </citation>
    <scope>NUCLEOTIDE SEQUENCE</scope>
</reference>
<evidence type="ECO:0000313" key="4">
    <source>
        <dbReference type="Proteomes" id="UP000887013"/>
    </source>
</evidence>
<evidence type="ECO:0000313" key="3">
    <source>
        <dbReference type="EMBL" id="GFT34005.1"/>
    </source>
</evidence>
<sequence length="48" mass="4674">MLGGTDGQEPGDGGGPKDGGRTTGPGGSDGRDVRYQNQGEQVEGGDGP</sequence>
<feature type="region of interest" description="Disordered" evidence="1">
    <location>
        <begin position="1"/>
        <end position="48"/>
    </location>
</feature>
<gene>
    <name evidence="3" type="ORF">NPIL_204761</name>
    <name evidence="2" type="ORF">NPIL_234221</name>
</gene>
<name>A0A8X6TQN0_NEPPI</name>
<dbReference type="EMBL" id="BMAW01062007">
    <property type="protein sequence ID" value="GFT34005.1"/>
    <property type="molecule type" value="Genomic_DNA"/>
</dbReference>
<comment type="caution">
    <text evidence="3">The sequence shown here is derived from an EMBL/GenBank/DDBJ whole genome shotgun (WGS) entry which is preliminary data.</text>
</comment>
<dbReference type="EMBL" id="BMAW01056589">
    <property type="protein sequence ID" value="GFT06534.1"/>
    <property type="molecule type" value="Genomic_DNA"/>
</dbReference>
<dbReference type="Proteomes" id="UP000887013">
    <property type="component" value="Unassembled WGS sequence"/>
</dbReference>
<protein>
    <submittedName>
        <fullName evidence="3">Uncharacterized protein</fullName>
    </submittedName>
</protein>
<proteinExistence type="predicted"/>
<feature type="non-terminal residue" evidence="3">
    <location>
        <position position="48"/>
    </location>
</feature>
<keyword evidence="4" id="KW-1185">Reference proteome</keyword>
<evidence type="ECO:0000256" key="1">
    <source>
        <dbReference type="SAM" id="MobiDB-lite"/>
    </source>
</evidence>
<evidence type="ECO:0000313" key="2">
    <source>
        <dbReference type="EMBL" id="GFT06534.1"/>
    </source>
</evidence>
<dbReference type="AlphaFoldDB" id="A0A8X6TQN0"/>
<accession>A0A8X6TQN0</accession>
<feature type="compositionally biased region" description="Gly residues" evidence="1">
    <location>
        <begin position="1"/>
        <end position="28"/>
    </location>
</feature>